<dbReference type="Pfam" id="PF06073">
    <property type="entry name" value="DUF934"/>
    <property type="match status" value="1"/>
</dbReference>
<name>A0A7W9VX26_9HYPH</name>
<reference evidence="1 2" key="1">
    <citation type="submission" date="2020-08" db="EMBL/GenBank/DDBJ databases">
        <title>Genomic Encyclopedia of Type Strains, Phase IV (KMG-IV): sequencing the most valuable type-strain genomes for metagenomic binning, comparative biology and taxonomic classification.</title>
        <authorList>
            <person name="Goeker M."/>
        </authorList>
    </citation>
    <scope>NUCLEOTIDE SEQUENCE [LARGE SCALE GENOMIC DNA]</scope>
    <source>
        <strain evidence="1 2">DSM 11099</strain>
    </source>
</reference>
<proteinExistence type="predicted"/>
<dbReference type="PIRSF" id="PIRSF030820">
    <property type="entry name" value="UCP030820"/>
    <property type="match status" value="1"/>
</dbReference>
<dbReference type="EMBL" id="JACHEU010000002">
    <property type="protein sequence ID" value="MBB6013727.1"/>
    <property type="molecule type" value="Genomic_DNA"/>
</dbReference>
<evidence type="ECO:0000313" key="1">
    <source>
        <dbReference type="EMBL" id="MBB6013727.1"/>
    </source>
</evidence>
<organism evidence="1 2">
    <name type="scientific">Aquamicrobium lusatiense</name>
    <dbReference type="NCBI Taxonomy" id="89772"/>
    <lineage>
        <taxon>Bacteria</taxon>
        <taxon>Pseudomonadati</taxon>
        <taxon>Pseudomonadota</taxon>
        <taxon>Alphaproteobacteria</taxon>
        <taxon>Hyphomicrobiales</taxon>
        <taxon>Phyllobacteriaceae</taxon>
        <taxon>Aquamicrobium</taxon>
    </lineage>
</organism>
<keyword evidence="2" id="KW-1185">Reference proteome</keyword>
<sequence>MSEQATGSEHKATPEIRLWTPQGFRDDEWIHAETAEALAGNSRVILPLQAFLDLDPQERALNHERLGVILQPGEQLDAIAGLLDALSLVALAFPAYSDGRSYSKAELLRSRHGFTGRVRAVGDVLVDQLPHMLRVGFDEFEISNRVLLERLEKGEIGGLSVHSQPAATSGAAAAGTYSWRRRAVQ</sequence>
<dbReference type="AlphaFoldDB" id="A0A7W9VX26"/>
<protein>
    <submittedName>
        <fullName evidence="1">Uncharacterized protein (DUF934 family)</fullName>
    </submittedName>
</protein>
<accession>A0A7W9VX26</accession>
<evidence type="ECO:0000313" key="2">
    <source>
        <dbReference type="Proteomes" id="UP000533306"/>
    </source>
</evidence>
<dbReference type="RefSeq" id="WP_183831912.1">
    <property type="nucleotide sequence ID" value="NZ_JACHEU010000002.1"/>
</dbReference>
<comment type="caution">
    <text evidence="1">The sequence shown here is derived from an EMBL/GenBank/DDBJ whole genome shotgun (WGS) entry which is preliminary data.</text>
</comment>
<dbReference type="InterPro" id="IPR008318">
    <property type="entry name" value="UCP030820"/>
</dbReference>
<dbReference type="Proteomes" id="UP000533306">
    <property type="component" value="Unassembled WGS sequence"/>
</dbReference>
<gene>
    <name evidence="1" type="ORF">HNR59_003116</name>
</gene>